<evidence type="ECO:0000256" key="1">
    <source>
        <dbReference type="SAM" id="MobiDB-lite"/>
    </source>
</evidence>
<gene>
    <name evidence="2" type="ORF">JZ751_005004</name>
</gene>
<keyword evidence="3" id="KW-1185">Reference proteome</keyword>
<accession>A0A8T2PF88</accession>
<reference evidence="2" key="1">
    <citation type="thesis" date="2021" institute="BYU ScholarsArchive" country="Provo, UT, USA">
        <title>Applications of and Algorithms for Genome Assembly and Genomic Analyses with an Emphasis on Marine Teleosts.</title>
        <authorList>
            <person name="Pickett B.D."/>
        </authorList>
    </citation>
    <scope>NUCLEOTIDE SEQUENCE</scope>
    <source>
        <strain evidence="2">HI-2016</strain>
    </source>
</reference>
<organism evidence="2 3">
    <name type="scientific">Albula glossodonta</name>
    <name type="common">roundjaw bonefish</name>
    <dbReference type="NCBI Taxonomy" id="121402"/>
    <lineage>
        <taxon>Eukaryota</taxon>
        <taxon>Metazoa</taxon>
        <taxon>Chordata</taxon>
        <taxon>Craniata</taxon>
        <taxon>Vertebrata</taxon>
        <taxon>Euteleostomi</taxon>
        <taxon>Actinopterygii</taxon>
        <taxon>Neopterygii</taxon>
        <taxon>Teleostei</taxon>
        <taxon>Albuliformes</taxon>
        <taxon>Albulidae</taxon>
        <taxon>Albula</taxon>
    </lineage>
</organism>
<dbReference type="AlphaFoldDB" id="A0A8T2PF88"/>
<protein>
    <submittedName>
        <fullName evidence="2">Uncharacterized protein</fullName>
    </submittedName>
</protein>
<evidence type="ECO:0000313" key="3">
    <source>
        <dbReference type="Proteomes" id="UP000824540"/>
    </source>
</evidence>
<name>A0A8T2PF88_9TELE</name>
<feature type="compositionally biased region" description="Low complexity" evidence="1">
    <location>
        <begin position="54"/>
        <end position="65"/>
    </location>
</feature>
<feature type="region of interest" description="Disordered" evidence="1">
    <location>
        <begin position="54"/>
        <end position="91"/>
    </location>
</feature>
<comment type="caution">
    <text evidence="2">The sequence shown here is derived from an EMBL/GenBank/DDBJ whole genome shotgun (WGS) entry which is preliminary data.</text>
</comment>
<sequence>MTSGDKQRGGVWARRGARGFLRTAHTEGSVLVFWVSSSEGGACRVQGLGCCESAGASGARASGKAELTGARERGREQTVPQRDSTTASRRN</sequence>
<dbReference type="Proteomes" id="UP000824540">
    <property type="component" value="Unassembled WGS sequence"/>
</dbReference>
<dbReference type="EMBL" id="JAFBMS010000013">
    <property type="protein sequence ID" value="KAG9347437.1"/>
    <property type="molecule type" value="Genomic_DNA"/>
</dbReference>
<feature type="compositionally biased region" description="Polar residues" evidence="1">
    <location>
        <begin position="78"/>
        <end position="91"/>
    </location>
</feature>
<evidence type="ECO:0000313" key="2">
    <source>
        <dbReference type="EMBL" id="KAG9347437.1"/>
    </source>
</evidence>
<proteinExistence type="predicted"/>